<feature type="domain" description="SH3" evidence="3">
    <location>
        <begin position="309"/>
        <end position="367"/>
    </location>
</feature>
<evidence type="ECO:0000256" key="1">
    <source>
        <dbReference type="ARBA" id="ARBA00022443"/>
    </source>
</evidence>
<evidence type="ECO:0000313" key="5">
    <source>
        <dbReference type="EMBL" id="KAG9509032.1"/>
    </source>
</evidence>
<dbReference type="InterPro" id="IPR036028">
    <property type="entry name" value="SH3-like_dom_sf"/>
</dbReference>
<evidence type="ECO:0000256" key="2">
    <source>
        <dbReference type="PROSITE-ProRule" id="PRU00192"/>
    </source>
</evidence>
<reference evidence="5 6" key="1">
    <citation type="submission" date="2020-10" db="EMBL/GenBank/DDBJ databases">
        <authorList>
            <person name="Klimov P.B."/>
            <person name="Dyachkov S.M."/>
            <person name="Chetverikov P.E."/>
        </authorList>
    </citation>
    <scope>NUCLEOTIDE SEQUENCE [LARGE SCALE GENOMIC DNA]</scope>
    <source>
        <strain evidence="5">BMOC 18-1129-001#AD2665</strain>
        <tissue evidence="5">Entire mites</tissue>
    </source>
</reference>
<dbReference type="InterPro" id="IPR001452">
    <property type="entry name" value="SH3_domain"/>
</dbReference>
<dbReference type="InterPro" id="IPR008936">
    <property type="entry name" value="Rho_GTPase_activation_prot"/>
</dbReference>
<protein>
    <submittedName>
        <fullName evidence="5">Rho GTPase-activating protein 10</fullName>
    </submittedName>
</protein>
<dbReference type="InterPro" id="IPR047234">
    <property type="entry name" value="GRAF_fam"/>
</dbReference>
<dbReference type="SMART" id="SM00326">
    <property type="entry name" value="SH3"/>
    <property type="match status" value="1"/>
</dbReference>
<comment type="caution">
    <text evidence="5">The sequence shown here is derived from an EMBL/GenBank/DDBJ whole genome shotgun (WGS) entry which is preliminary data.</text>
</comment>
<dbReference type="Proteomes" id="UP000825002">
    <property type="component" value="Unassembled WGS sequence"/>
</dbReference>
<sequence length="367" mass="41536">MGCPTRCECQLDELGYYFVRQCITIIESRGLDDQGLYRVVGVNSRVSRLMQICLDRKNVNPITGAISMPDFSDPIEWETKTITSALKNYLRNLSEPLLTFRLHVPYVEAAKLTDKNLRFSRIDNLTSQLPPRNYALLSILIRHLRNVSLHSEKNLMTVSNLSICFGPTLLKSQQESISAIMDIKYSNTVVNVLIEGCDKIFSGANDFVSTASTVTLRANAIHSSQHNMPILGLPSMATMPPQPTQPHQFYAFDTHYQQQQQQQLQQQQQNEHLEFQQLNHINHSHNQSNQMSQHSFYAPSIPAKTPIQYPSNIVRTLYACVADSESELSFGPNEIITDVRPSVEVGWLEGLLNGRRGLVPANYVQFI</sequence>
<dbReference type="SUPFAM" id="SSF48350">
    <property type="entry name" value="GTPase activation domain, GAP"/>
    <property type="match status" value="1"/>
</dbReference>
<dbReference type="Pfam" id="PF14604">
    <property type="entry name" value="SH3_9"/>
    <property type="match status" value="1"/>
</dbReference>
<evidence type="ECO:0000313" key="6">
    <source>
        <dbReference type="Proteomes" id="UP000825002"/>
    </source>
</evidence>
<dbReference type="SUPFAM" id="SSF50044">
    <property type="entry name" value="SH3-domain"/>
    <property type="match status" value="1"/>
</dbReference>
<evidence type="ECO:0000259" key="4">
    <source>
        <dbReference type="PROSITE" id="PS50238"/>
    </source>
</evidence>
<name>A0ABQ7S6K2_9ACAR</name>
<dbReference type="Pfam" id="PF00620">
    <property type="entry name" value="RhoGAP"/>
    <property type="match status" value="1"/>
</dbReference>
<proteinExistence type="predicted"/>
<dbReference type="CDD" id="cd11882">
    <property type="entry name" value="SH3_GRAF-like"/>
    <property type="match status" value="1"/>
</dbReference>
<evidence type="ECO:0000259" key="3">
    <source>
        <dbReference type="PROSITE" id="PS50002"/>
    </source>
</evidence>
<dbReference type="InterPro" id="IPR000198">
    <property type="entry name" value="RhoGAP_dom"/>
</dbReference>
<dbReference type="Gene3D" id="2.30.30.40">
    <property type="entry name" value="SH3 Domains"/>
    <property type="match status" value="1"/>
</dbReference>
<dbReference type="PROSITE" id="PS50238">
    <property type="entry name" value="RHOGAP"/>
    <property type="match status" value="1"/>
</dbReference>
<accession>A0ABQ7S6K2</accession>
<keyword evidence="6" id="KW-1185">Reference proteome</keyword>
<dbReference type="EMBL" id="JAIFTH010000723">
    <property type="protein sequence ID" value="KAG9509032.1"/>
    <property type="molecule type" value="Genomic_DNA"/>
</dbReference>
<feature type="domain" description="Rho-GAP" evidence="4">
    <location>
        <begin position="9"/>
        <end position="201"/>
    </location>
</feature>
<dbReference type="Gene3D" id="1.10.555.10">
    <property type="entry name" value="Rho GTPase activation protein"/>
    <property type="match status" value="1"/>
</dbReference>
<organism evidence="5 6">
    <name type="scientific">Fragariocoptes setiger</name>
    <dbReference type="NCBI Taxonomy" id="1670756"/>
    <lineage>
        <taxon>Eukaryota</taxon>
        <taxon>Metazoa</taxon>
        <taxon>Ecdysozoa</taxon>
        <taxon>Arthropoda</taxon>
        <taxon>Chelicerata</taxon>
        <taxon>Arachnida</taxon>
        <taxon>Acari</taxon>
        <taxon>Acariformes</taxon>
        <taxon>Trombidiformes</taxon>
        <taxon>Prostigmata</taxon>
        <taxon>Eupodina</taxon>
        <taxon>Eriophyoidea</taxon>
        <taxon>Phytoptidae</taxon>
        <taxon>Fragariocoptes</taxon>
    </lineage>
</organism>
<dbReference type="PANTHER" id="PTHR12552:SF1">
    <property type="entry name" value="RHO GTPASE-ACTIVATING PROTEIN GRAF"/>
    <property type="match status" value="1"/>
</dbReference>
<dbReference type="PANTHER" id="PTHR12552">
    <property type="entry name" value="OLIGOPHRENIN 1"/>
    <property type="match status" value="1"/>
</dbReference>
<dbReference type="SMART" id="SM00324">
    <property type="entry name" value="RhoGAP"/>
    <property type="match status" value="1"/>
</dbReference>
<dbReference type="PROSITE" id="PS50002">
    <property type="entry name" value="SH3"/>
    <property type="match status" value="1"/>
</dbReference>
<gene>
    <name evidence="5" type="primary">ARHGAP10</name>
    <name evidence="5" type="ORF">GZH46_02459</name>
</gene>
<keyword evidence="1 2" id="KW-0728">SH3 domain</keyword>